<sequence length="207" mass="22624">MKLNSTVRSIDLSYNKIDEQGALFISEFLKSNSTITSINLSDNAIEAKGALSILETLNTFPTAITSIDVSCNPINPYVSQLFPILLEKQTTIQFPRSYLGDPAVGYISQFLKSNSTVTTVDIRNNQVGPEGAGYIAECLKSNSTLTSINLRDNRIKHEGALVILHALKSNTTLKSIDLNWNSIDSSAFQLAVDAQYSGRDNIPSISF</sequence>
<dbReference type="Gene3D" id="3.80.10.10">
    <property type="entry name" value="Ribonuclease Inhibitor"/>
    <property type="match status" value="2"/>
</dbReference>
<evidence type="ECO:0000313" key="2">
    <source>
        <dbReference type="EMBL" id="NDV36485.1"/>
    </source>
</evidence>
<evidence type="ECO:0008006" key="3">
    <source>
        <dbReference type="Google" id="ProtNLM"/>
    </source>
</evidence>
<keyword evidence="1" id="KW-0677">Repeat</keyword>
<evidence type="ECO:0000256" key="1">
    <source>
        <dbReference type="ARBA" id="ARBA00022737"/>
    </source>
</evidence>
<dbReference type="InterPro" id="IPR001611">
    <property type="entry name" value="Leu-rich_rpt"/>
</dbReference>
<dbReference type="EMBL" id="GIBP01007516">
    <property type="protein sequence ID" value="NDV36485.1"/>
    <property type="molecule type" value="Transcribed_RNA"/>
</dbReference>
<dbReference type="Pfam" id="PF13516">
    <property type="entry name" value="LRR_6"/>
    <property type="match status" value="5"/>
</dbReference>
<dbReference type="InterPro" id="IPR032675">
    <property type="entry name" value="LRR_dom_sf"/>
</dbReference>
<dbReference type="PANTHER" id="PTHR24111:SF0">
    <property type="entry name" value="LEUCINE-RICH REPEAT-CONTAINING PROTEIN"/>
    <property type="match status" value="1"/>
</dbReference>
<dbReference type="AlphaFoldDB" id="A0A6B2LHL5"/>
<proteinExistence type="predicted"/>
<dbReference type="SUPFAM" id="SSF52047">
    <property type="entry name" value="RNI-like"/>
    <property type="match status" value="1"/>
</dbReference>
<dbReference type="PANTHER" id="PTHR24111">
    <property type="entry name" value="LEUCINE-RICH REPEAT-CONTAINING PROTEIN 34"/>
    <property type="match status" value="1"/>
</dbReference>
<accession>A0A6B2LHL5</accession>
<dbReference type="InterPro" id="IPR052201">
    <property type="entry name" value="LRR-containing_regulator"/>
</dbReference>
<reference evidence="2" key="1">
    <citation type="journal article" date="2020" name="J. Eukaryot. Microbiol.">
        <title>De novo Sequencing, Assembly and Annotation of the Transcriptome for the Free-Living Testate Amoeba Arcella intermedia.</title>
        <authorList>
            <person name="Ribeiro G.M."/>
            <person name="Porfirio-Sousa A.L."/>
            <person name="Maurer-Alcala X.X."/>
            <person name="Katz L.A."/>
            <person name="Lahr D.J.G."/>
        </authorList>
    </citation>
    <scope>NUCLEOTIDE SEQUENCE</scope>
</reference>
<dbReference type="SMART" id="SM00368">
    <property type="entry name" value="LRR_RI"/>
    <property type="match status" value="4"/>
</dbReference>
<name>A0A6B2LHL5_9EUKA</name>
<protein>
    <recommendedName>
        <fullName evidence="3">RNI-like protein</fullName>
    </recommendedName>
</protein>
<organism evidence="2">
    <name type="scientific">Arcella intermedia</name>
    <dbReference type="NCBI Taxonomy" id="1963864"/>
    <lineage>
        <taxon>Eukaryota</taxon>
        <taxon>Amoebozoa</taxon>
        <taxon>Tubulinea</taxon>
        <taxon>Elardia</taxon>
        <taxon>Arcellinida</taxon>
        <taxon>Sphaerothecina</taxon>
        <taxon>Arcellidae</taxon>
        <taxon>Arcella</taxon>
    </lineage>
</organism>